<proteinExistence type="predicted"/>
<accession>A0ACC0VBR8</accession>
<keyword evidence="2" id="KW-1185">Reference proteome</keyword>
<name>A0ACC0VBR8_9HYPO</name>
<evidence type="ECO:0000313" key="2">
    <source>
        <dbReference type="Proteomes" id="UP001163324"/>
    </source>
</evidence>
<dbReference type="EMBL" id="CM047940">
    <property type="protein sequence ID" value="KAI9903827.1"/>
    <property type="molecule type" value="Genomic_DNA"/>
</dbReference>
<protein>
    <submittedName>
        <fullName evidence="1">Uncharacterized protein</fullName>
    </submittedName>
</protein>
<evidence type="ECO:0000313" key="1">
    <source>
        <dbReference type="EMBL" id="KAI9903827.1"/>
    </source>
</evidence>
<gene>
    <name evidence="1" type="ORF">N3K66_000356</name>
</gene>
<comment type="caution">
    <text evidence="1">The sequence shown here is derived from an EMBL/GenBank/DDBJ whole genome shotgun (WGS) entry which is preliminary data.</text>
</comment>
<reference evidence="1" key="1">
    <citation type="submission" date="2022-10" db="EMBL/GenBank/DDBJ databases">
        <title>Complete Genome of Trichothecium roseum strain YXFP-22015, a Plant Pathogen Isolated from Citrus.</title>
        <authorList>
            <person name="Wang Y."/>
            <person name="Zhu L."/>
        </authorList>
    </citation>
    <scope>NUCLEOTIDE SEQUENCE</scope>
    <source>
        <strain evidence="1">YXFP-22015</strain>
    </source>
</reference>
<dbReference type="Proteomes" id="UP001163324">
    <property type="component" value="Chromosome 1"/>
</dbReference>
<sequence length="374" mass="41245">MSPAYPETHDAVVTTAKRAPLVIHQVPTHAPGPNEVVVRVQWTSSSPLDLHQADGGLLAAHPFILGGSFAGTVVALGPEDPSAGKPTSEPLRVGDEVFGFTWEKQRQQGFQTYVTTPRHLMGRVPPNLSMRAAVTVPTNLVTAFHTAVQDLGLELPWPVPPGWTPARHADDPILIWGAASSVGLFTTQVLRHWGYRNVLAVASRRHHAELGRMGARACFDYNDADVTDQILSAERHIQHVVDCIGQLEGTLRPLSRVAEKGTKVAVMMPAIVRDATAELEPVYSMNPKELLVGEWAEGVELIGVRTFFYEKNQFFKWHLQPDIVPELLAKGIIEPNRQRIVEGATLLERAQNALNLLRERAPSGERLVWRVSEE</sequence>
<organism evidence="1 2">
    <name type="scientific">Trichothecium roseum</name>
    <dbReference type="NCBI Taxonomy" id="47278"/>
    <lineage>
        <taxon>Eukaryota</taxon>
        <taxon>Fungi</taxon>
        <taxon>Dikarya</taxon>
        <taxon>Ascomycota</taxon>
        <taxon>Pezizomycotina</taxon>
        <taxon>Sordariomycetes</taxon>
        <taxon>Hypocreomycetidae</taxon>
        <taxon>Hypocreales</taxon>
        <taxon>Hypocreales incertae sedis</taxon>
        <taxon>Trichothecium</taxon>
    </lineage>
</organism>